<keyword evidence="3" id="KW-0808">Transferase</keyword>
<feature type="compositionally biased region" description="Polar residues" evidence="10">
    <location>
        <begin position="412"/>
        <end position="426"/>
    </location>
</feature>
<dbReference type="GO" id="GO:0003676">
    <property type="term" value="F:nucleic acid binding"/>
    <property type="evidence" value="ECO:0007669"/>
    <property type="project" value="InterPro"/>
</dbReference>
<feature type="domain" description="Reverse transcriptase" evidence="12">
    <location>
        <begin position="695"/>
        <end position="874"/>
    </location>
</feature>
<evidence type="ECO:0000256" key="3">
    <source>
        <dbReference type="ARBA" id="ARBA00022679"/>
    </source>
</evidence>
<feature type="compositionally biased region" description="Basic and acidic residues" evidence="10">
    <location>
        <begin position="91"/>
        <end position="111"/>
    </location>
</feature>
<dbReference type="Pfam" id="PF17917">
    <property type="entry name" value="RT_RNaseH"/>
    <property type="match status" value="1"/>
</dbReference>
<keyword evidence="2" id="KW-0645">Protease</keyword>
<dbReference type="GO" id="GO:0008233">
    <property type="term" value="F:peptidase activity"/>
    <property type="evidence" value="ECO:0007669"/>
    <property type="project" value="UniProtKB-KW"/>
</dbReference>
<keyword evidence="9" id="KW-0862">Zinc</keyword>
<sequence>MSNNQEEDTTEEVRQHAVPNLQMQALLGEMRRMLRDELEPIHERLDRVEAGTPREQQQDIRNRQQGGRVPWRNVEEEAESEEIDDPYLNRGRFERGNGNREARMGRPRRDNDLGNIKIKIPSFQGKSDPEVYLEWETKMEMVFDCHNYSEIKKVKLAAIEFTDYAIVWWDQLLINRRRNREPPVDTWEEMKMLMRKRFVPSHYYRGLYQKLQRLNQGSKSVEEYYKEMEVAMIRANVEEDREATMARFLHGLNREIADIVEMQHYVELTDMVHQAIKVEEQFKRKGLVRRGQPMATTSPWKTAQRYHLPSPHIVLFGGSGSDSNGTHENSMDLRVQGSTHGGRAWGSGRSYSPGQNLEGLASAAAKENNCGEGRTILSSASVGIRAGDVTKTAKKRDEQLQNKPKFEPSKNAKPTTAATLGNTETSSSKTRDIRCFKCQGRGHIASQCVNKRVMVINAHGELESENEEEVDDADMPPLEDADDEQSAVVGDLLVARRVLNVQVKEEESNQRENLFHTRCFVNNKVCSVIIDGGSCTNVASTYLVEKLALTTLKHSHPYRLQWLNECGEIKVTRQVLVALSIGKYEDEVLCDVVPMHACHLLLGRPWQYDKRAKHDGFTNRYSFTHKGQPIILVPLTPKQEFEDVLPEEVPYGLPPIRGIEHQIDFIPGASIPNRPAYRSNPEETKELQRQVGELLEKGYVRESMSPCAVPVLLVPKKDGTWRMCVDCRAINNITVKYRHPIPRLDDMLDELHGSCVFTKIDLKSGYHQIRMKEGDEWKTAFKTKYGLYEWLVMPFGLTNAPSTFMRLMNHVLRAFIGRFVVVYFDDILIYSKNLEEHVMHLKSVLEILRKEKLFANLKKCTFCTDKLVFLGFVVSKRGIEVDEEKVKAIQEWPTPTTISQVRSFHGLASFYRRFVRDFSSLASPLTEVIKKNVPFKWGKEQEKAFNLIKEKLTNAPLLVLPNFAKTFEIECDASGIGIGAVLMQEGRPVAYFSEKLSGAALNYPTYDKEMYALVRALENWQHYLWPKEFVIHTDHESLKHLKGQQRLNRRHAKWVEFIETFPYVIRYKQGKENVVADALSRRYALLSILDTKLLGFEYIKDLYAQDSDFGEVFNACEKVAFGKFYRHDGFLFRENKLCVPMCSLRELFVREAHGGGLMGHFGVAKTLGILHDHFFWPHMKRDVERICEKCITCKQAKSKLKPHGLYTPLPIPSEPWTDISMDFVLGLPRTKRGRDSVFVVVDRFSKMAHFIACHKTDDASHIADLFFKEIVRLHGMPRTIVSDRDAKFLSYFWKTLWGKLGTKLLFSTTCHPQTDGQTEVVNRTLSSLLRAIIKKNLKTWEDCLPHVEFAYNRSIHSATNFSPFEMVYGFNPLSPLDLTSLPLSERVNLDGKKKAEFVKMIHEKARLNIERRTKQYVQQANKGRKKVVFEPGDWVWLHLRKDPFSGETAFKTPTSGASFNVADLSPFDVGDDLRTNPSQEGENDANQGANDANQGAGQVDHTLGNGAEYAQDPLSLPSGPITRLRAKRFKEALNGLIQENWADSKKTKMGSNNNQGLVHVIKAIEEAN</sequence>
<evidence type="ECO:0000313" key="14">
    <source>
        <dbReference type="EMBL" id="SPD07723.1"/>
    </source>
</evidence>
<keyword evidence="7" id="KW-0378">Hydrolase</keyword>
<accession>A0A2N9H7E7</accession>
<dbReference type="PROSITE" id="PS50994">
    <property type="entry name" value="INTEGRASE"/>
    <property type="match status" value="1"/>
</dbReference>
<dbReference type="CDD" id="cd00303">
    <property type="entry name" value="retropepsin_like"/>
    <property type="match status" value="1"/>
</dbReference>
<dbReference type="SUPFAM" id="SSF53098">
    <property type="entry name" value="Ribonuclease H-like"/>
    <property type="match status" value="1"/>
</dbReference>
<evidence type="ECO:0000256" key="9">
    <source>
        <dbReference type="PROSITE-ProRule" id="PRU00047"/>
    </source>
</evidence>
<dbReference type="FunFam" id="3.30.70.270:FF:000020">
    <property type="entry name" value="Transposon Tf2-6 polyprotein-like Protein"/>
    <property type="match status" value="1"/>
</dbReference>
<dbReference type="Gene3D" id="2.40.70.10">
    <property type="entry name" value="Acid Proteases"/>
    <property type="match status" value="1"/>
</dbReference>
<feature type="region of interest" description="Disordered" evidence="10">
    <location>
        <begin position="1"/>
        <end position="20"/>
    </location>
</feature>
<feature type="compositionally biased region" description="Acidic residues" evidence="10">
    <location>
        <begin position="1"/>
        <end position="10"/>
    </location>
</feature>
<dbReference type="Pfam" id="PF00665">
    <property type="entry name" value="rve"/>
    <property type="match status" value="1"/>
</dbReference>
<feature type="compositionally biased region" description="Acidic residues" evidence="10">
    <location>
        <begin position="463"/>
        <end position="481"/>
    </location>
</feature>
<dbReference type="InterPro" id="IPR012337">
    <property type="entry name" value="RNaseH-like_sf"/>
</dbReference>
<evidence type="ECO:0000256" key="10">
    <source>
        <dbReference type="SAM" id="MobiDB-lite"/>
    </source>
</evidence>
<evidence type="ECO:0000256" key="2">
    <source>
        <dbReference type="ARBA" id="ARBA00022670"/>
    </source>
</evidence>
<name>A0A2N9H7E7_FAGSY</name>
<dbReference type="GO" id="GO:0006508">
    <property type="term" value="P:proteolysis"/>
    <property type="evidence" value="ECO:0007669"/>
    <property type="project" value="UniProtKB-KW"/>
</dbReference>
<feature type="compositionally biased region" description="Acidic residues" evidence="10">
    <location>
        <begin position="76"/>
        <end position="85"/>
    </location>
</feature>
<feature type="domain" description="CCHC-type" evidence="11">
    <location>
        <begin position="434"/>
        <end position="448"/>
    </location>
</feature>
<evidence type="ECO:0000259" key="12">
    <source>
        <dbReference type="PROSITE" id="PS50878"/>
    </source>
</evidence>
<feature type="region of interest" description="Disordered" evidence="10">
    <location>
        <begin position="45"/>
        <end position="111"/>
    </location>
</feature>
<feature type="region of interest" description="Disordered" evidence="10">
    <location>
        <begin position="1468"/>
        <end position="1517"/>
    </location>
</feature>
<evidence type="ECO:0000256" key="4">
    <source>
        <dbReference type="ARBA" id="ARBA00022695"/>
    </source>
</evidence>
<organism evidence="14">
    <name type="scientific">Fagus sylvatica</name>
    <name type="common">Beechnut</name>
    <dbReference type="NCBI Taxonomy" id="28930"/>
    <lineage>
        <taxon>Eukaryota</taxon>
        <taxon>Viridiplantae</taxon>
        <taxon>Streptophyta</taxon>
        <taxon>Embryophyta</taxon>
        <taxon>Tracheophyta</taxon>
        <taxon>Spermatophyta</taxon>
        <taxon>Magnoliopsida</taxon>
        <taxon>eudicotyledons</taxon>
        <taxon>Gunneridae</taxon>
        <taxon>Pentapetalae</taxon>
        <taxon>rosids</taxon>
        <taxon>fabids</taxon>
        <taxon>Fagales</taxon>
        <taxon>Fagaceae</taxon>
        <taxon>Fagus</taxon>
    </lineage>
</organism>
<dbReference type="EC" id="2.7.7.49" evidence="1"/>
<dbReference type="Gene3D" id="3.10.10.10">
    <property type="entry name" value="HIV Type 1 Reverse Transcriptase, subunit A, domain 1"/>
    <property type="match status" value="1"/>
</dbReference>
<feature type="compositionally biased region" description="Low complexity" evidence="10">
    <location>
        <begin position="1484"/>
        <end position="1498"/>
    </location>
</feature>
<dbReference type="Gene3D" id="3.30.70.270">
    <property type="match status" value="2"/>
</dbReference>
<dbReference type="InterPro" id="IPR043128">
    <property type="entry name" value="Rev_trsase/Diguanyl_cyclase"/>
</dbReference>
<evidence type="ECO:0000256" key="8">
    <source>
        <dbReference type="ARBA" id="ARBA00022918"/>
    </source>
</evidence>
<dbReference type="CDD" id="cd09274">
    <property type="entry name" value="RNase_HI_RT_Ty3"/>
    <property type="match status" value="1"/>
</dbReference>
<dbReference type="InterPro" id="IPR001584">
    <property type="entry name" value="Integrase_cat-core"/>
</dbReference>
<dbReference type="Gene3D" id="3.10.20.370">
    <property type="match status" value="1"/>
</dbReference>
<feature type="region of interest" description="Disordered" evidence="10">
    <location>
        <begin position="388"/>
        <end position="426"/>
    </location>
</feature>
<evidence type="ECO:0000256" key="7">
    <source>
        <dbReference type="ARBA" id="ARBA00022801"/>
    </source>
</evidence>
<dbReference type="FunFam" id="3.10.10.10:FF:000007">
    <property type="entry name" value="Retrovirus-related Pol polyprotein from transposon 17.6-like Protein"/>
    <property type="match status" value="1"/>
</dbReference>
<dbReference type="InterPro" id="IPR043502">
    <property type="entry name" value="DNA/RNA_pol_sf"/>
</dbReference>
<dbReference type="InterPro" id="IPR041373">
    <property type="entry name" value="RT_RNaseH"/>
</dbReference>
<feature type="compositionally biased region" description="Basic and acidic residues" evidence="10">
    <location>
        <begin position="395"/>
        <end position="410"/>
    </location>
</feature>
<dbReference type="Pfam" id="PF00078">
    <property type="entry name" value="RVT_1"/>
    <property type="match status" value="1"/>
</dbReference>
<keyword evidence="4" id="KW-0548">Nucleotidyltransferase</keyword>
<dbReference type="PANTHER" id="PTHR35046:SF9">
    <property type="entry name" value="RNA-DIRECTED DNA POLYMERASE"/>
    <property type="match status" value="1"/>
</dbReference>
<dbReference type="EMBL" id="OIVN01002953">
    <property type="protein sequence ID" value="SPD07723.1"/>
    <property type="molecule type" value="Genomic_DNA"/>
</dbReference>
<dbReference type="InterPro" id="IPR036397">
    <property type="entry name" value="RNaseH_sf"/>
</dbReference>
<evidence type="ECO:0000256" key="1">
    <source>
        <dbReference type="ARBA" id="ARBA00012493"/>
    </source>
</evidence>
<dbReference type="InterPro" id="IPR041588">
    <property type="entry name" value="Integrase_H2C2"/>
</dbReference>
<dbReference type="FunFam" id="3.30.420.10:FF:000032">
    <property type="entry name" value="Retrovirus-related Pol polyprotein from transposon 297-like Protein"/>
    <property type="match status" value="1"/>
</dbReference>
<dbReference type="Pfam" id="PF03732">
    <property type="entry name" value="Retrotrans_gag"/>
    <property type="match status" value="1"/>
</dbReference>
<dbReference type="Gene3D" id="1.10.340.70">
    <property type="match status" value="1"/>
</dbReference>
<dbReference type="GO" id="GO:0008270">
    <property type="term" value="F:zinc ion binding"/>
    <property type="evidence" value="ECO:0007669"/>
    <property type="project" value="UniProtKB-KW"/>
</dbReference>
<keyword evidence="5" id="KW-0540">Nuclease</keyword>
<dbReference type="FunFam" id="1.10.340.70:FF:000001">
    <property type="entry name" value="Retrovirus-related Pol polyprotein from transposon gypsy-like Protein"/>
    <property type="match status" value="1"/>
</dbReference>
<dbReference type="Gene3D" id="3.30.420.10">
    <property type="entry name" value="Ribonuclease H-like superfamily/Ribonuclease H"/>
    <property type="match status" value="1"/>
</dbReference>
<dbReference type="GO" id="GO:0003964">
    <property type="term" value="F:RNA-directed DNA polymerase activity"/>
    <property type="evidence" value="ECO:0007669"/>
    <property type="project" value="UniProtKB-KW"/>
</dbReference>
<dbReference type="SUPFAM" id="SSF56672">
    <property type="entry name" value="DNA/RNA polymerases"/>
    <property type="match status" value="1"/>
</dbReference>
<dbReference type="GO" id="GO:0015074">
    <property type="term" value="P:DNA integration"/>
    <property type="evidence" value="ECO:0007669"/>
    <property type="project" value="InterPro"/>
</dbReference>
<dbReference type="PROSITE" id="PS50158">
    <property type="entry name" value="ZF_CCHC"/>
    <property type="match status" value="1"/>
</dbReference>
<evidence type="ECO:0000259" key="11">
    <source>
        <dbReference type="PROSITE" id="PS50158"/>
    </source>
</evidence>
<dbReference type="CDD" id="cd01647">
    <property type="entry name" value="RT_LTR"/>
    <property type="match status" value="1"/>
</dbReference>
<keyword evidence="9" id="KW-0479">Metal-binding</keyword>
<evidence type="ECO:0000256" key="6">
    <source>
        <dbReference type="ARBA" id="ARBA00022759"/>
    </source>
</evidence>
<evidence type="ECO:0000259" key="13">
    <source>
        <dbReference type="PROSITE" id="PS50994"/>
    </source>
</evidence>
<reference evidence="14" key="1">
    <citation type="submission" date="2018-02" db="EMBL/GenBank/DDBJ databases">
        <authorList>
            <person name="Cohen D.B."/>
            <person name="Kent A.D."/>
        </authorList>
    </citation>
    <scope>NUCLEOTIDE SEQUENCE</scope>
</reference>
<keyword evidence="8" id="KW-0695">RNA-directed DNA polymerase</keyword>
<dbReference type="InterPro" id="IPR005162">
    <property type="entry name" value="Retrotrans_gag_dom"/>
</dbReference>
<feature type="domain" description="Integrase catalytic" evidence="13">
    <location>
        <begin position="1211"/>
        <end position="1371"/>
    </location>
</feature>
<dbReference type="GO" id="GO:0004519">
    <property type="term" value="F:endonuclease activity"/>
    <property type="evidence" value="ECO:0007669"/>
    <property type="project" value="UniProtKB-KW"/>
</dbReference>
<dbReference type="InterPro" id="IPR021109">
    <property type="entry name" value="Peptidase_aspartic_dom_sf"/>
</dbReference>
<dbReference type="InterPro" id="IPR001878">
    <property type="entry name" value="Znf_CCHC"/>
</dbReference>
<dbReference type="Pfam" id="PF17921">
    <property type="entry name" value="Integrase_H2C2"/>
    <property type="match status" value="1"/>
</dbReference>
<dbReference type="InterPro" id="IPR000477">
    <property type="entry name" value="RT_dom"/>
</dbReference>
<feature type="region of interest" description="Disordered" evidence="10">
    <location>
        <begin position="462"/>
        <end position="481"/>
    </location>
</feature>
<gene>
    <name evidence="14" type="ORF">FSB_LOCUS35605</name>
</gene>
<evidence type="ECO:0000256" key="5">
    <source>
        <dbReference type="ARBA" id="ARBA00022722"/>
    </source>
</evidence>
<dbReference type="PANTHER" id="PTHR35046">
    <property type="entry name" value="ZINC KNUCKLE (CCHC-TYPE) FAMILY PROTEIN"/>
    <property type="match status" value="1"/>
</dbReference>
<dbReference type="PROSITE" id="PS50878">
    <property type="entry name" value="RT_POL"/>
    <property type="match status" value="1"/>
</dbReference>
<keyword evidence="6" id="KW-0255">Endonuclease</keyword>
<keyword evidence="9" id="KW-0863">Zinc-finger</keyword>
<protein>
    <recommendedName>
        <fullName evidence="1">RNA-directed DNA polymerase</fullName>
        <ecNumber evidence="1">2.7.7.49</ecNumber>
    </recommendedName>
</protein>
<proteinExistence type="predicted"/>